<dbReference type="GO" id="GO:0005657">
    <property type="term" value="C:replication fork"/>
    <property type="evidence" value="ECO:0007669"/>
    <property type="project" value="TreeGrafter"/>
</dbReference>
<evidence type="ECO:0000313" key="3">
    <source>
        <dbReference type="Proteomes" id="UP000289340"/>
    </source>
</evidence>
<gene>
    <name evidence="2" type="ORF">D0Y65_038222</name>
</gene>
<dbReference type="EMBL" id="QZWG01000014">
    <property type="protein sequence ID" value="RZB68358.1"/>
    <property type="molecule type" value="Genomic_DNA"/>
</dbReference>
<dbReference type="PANTHER" id="PTHR23274:SF33">
    <property type="entry name" value="ANIMAL RPA1 DOMAIN PROTEIN"/>
    <property type="match status" value="1"/>
</dbReference>
<dbReference type="Pfam" id="PF21530">
    <property type="entry name" value="Pif1_2B_dom"/>
    <property type="match status" value="1"/>
</dbReference>
<proteinExistence type="predicted"/>
<organism evidence="2 3">
    <name type="scientific">Glycine soja</name>
    <name type="common">Wild soybean</name>
    <dbReference type="NCBI Taxonomy" id="3848"/>
    <lineage>
        <taxon>Eukaryota</taxon>
        <taxon>Viridiplantae</taxon>
        <taxon>Streptophyta</taxon>
        <taxon>Embryophyta</taxon>
        <taxon>Tracheophyta</taxon>
        <taxon>Spermatophyta</taxon>
        <taxon>Magnoliopsida</taxon>
        <taxon>eudicotyledons</taxon>
        <taxon>Gunneridae</taxon>
        <taxon>Pentapetalae</taxon>
        <taxon>rosids</taxon>
        <taxon>fabids</taxon>
        <taxon>Fabales</taxon>
        <taxon>Fabaceae</taxon>
        <taxon>Papilionoideae</taxon>
        <taxon>50 kb inversion clade</taxon>
        <taxon>NPAAA clade</taxon>
        <taxon>indigoferoid/millettioid clade</taxon>
        <taxon>Phaseoleae</taxon>
        <taxon>Glycine</taxon>
        <taxon>Glycine subgen. Soja</taxon>
    </lineage>
</organism>
<keyword evidence="3" id="KW-1185">Reference proteome</keyword>
<dbReference type="PANTHER" id="PTHR23274">
    <property type="entry name" value="DNA HELICASE-RELATED"/>
    <property type="match status" value="1"/>
</dbReference>
<dbReference type="GO" id="GO:0006260">
    <property type="term" value="P:DNA replication"/>
    <property type="evidence" value="ECO:0007669"/>
    <property type="project" value="TreeGrafter"/>
</dbReference>
<evidence type="ECO:0000259" key="1">
    <source>
        <dbReference type="Pfam" id="PF21530"/>
    </source>
</evidence>
<dbReference type="SUPFAM" id="SSF52540">
    <property type="entry name" value="P-loop containing nucleoside triphosphate hydrolases"/>
    <property type="match status" value="1"/>
</dbReference>
<accession>A0A445H3Y3</accession>
<sequence>MGFTIGRLHFVPPANDLVLTPEELKSFALIDSEKLLQSNNKSLMDFPSMPQPDIDLIGEKAFCGIATFLIPRGRIVYSSSDFDVSERKQFLDWILGIGNGTIGHSNDVDINVSIPDDLLLQSKGDEKSYLSLDTPYFVNENNDTPNIVHTAEFFNTITTSRLSNHVLKLKVGVPIMLLRNLDQSVGLCNGTRMIVTKLGKYVIEAKVISEAMNDHQNAMPSDEAASMLYRILPGLGRWIRKQLNNA</sequence>
<dbReference type="AlphaFoldDB" id="A0A445H3Y3"/>
<reference evidence="2 3" key="1">
    <citation type="submission" date="2018-09" db="EMBL/GenBank/DDBJ databases">
        <title>A high-quality reference genome of wild soybean provides a powerful tool to mine soybean genomes.</title>
        <authorList>
            <person name="Xie M."/>
            <person name="Chung C.Y.L."/>
            <person name="Li M.-W."/>
            <person name="Wong F.-L."/>
            <person name="Chan T.-F."/>
            <person name="Lam H.-M."/>
        </authorList>
    </citation>
    <scope>NUCLEOTIDE SEQUENCE [LARGE SCALE GENOMIC DNA]</scope>
    <source>
        <strain evidence="3">cv. W05</strain>
        <tissue evidence="2">Hypocotyl of etiolated seedlings</tissue>
    </source>
</reference>
<dbReference type="InterPro" id="IPR027417">
    <property type="entry name" value="P-loop_NTPase"/>
</dbReference>
<dbReference type="Proteomes" id="UP000289340">
    <property type="component" value="Chromosome 14"/>
</dbReference>
<dbReference type="InterPro" id="IPR049163">
    <property type="entry name" value="Pif1-like_2B_dom"/>
</dbReference>
<evidence type="ECO:0000313" key="2">
    <source>
        <dbReference type="EMBL" id="RZB68358.1"/>
    </source>
</evidence>
<name>A0A445H3Y3_GLYSO</name>
<protein>
    <recommendedName>
        <fullName evidence="1">DNA helicase Pif1-like 2B domain-containing protein</fullName>
    </recommendedName>
</protein>
<comment type="caution">
    <text evidence="2">The sequence shown here is derived from an EMBL/GenBank/DDBJ whole genome shotgun (WGS) entry which is preliminary data.</text>
</comment>
<feature type="domain" description="DNA helicase Pif1-like 2B" evidence="1">
    <location>
        <begin position="152"/>
        <end position="198"/>
    </location>
</feature>